<dbReference type="STRING" id="415426.Hbut_1256"/>
<dbReference type="GeneID" id="4781770"/>
<dbReference type="HOGENOM" id="CLU_2461734_0_0_2"/>
<dbReference type="eggNOG" id="arCOG05934">
    <property type="taxonomic scope" value="Archaea"/>
</dbReference>
<organism evidence="1 2">
    <name type="scientific">Hyperthermus butylicus (strain DSM 5456 / JCM 9403 / PLM1-5)</name>
    <dbReference type="NCBI Taxonomy" id="415426"/>
    <lineage>
        <taxon>Archaea</taxon>
        <taxon>Thermoproteota</taxon>
        <taxon>Thermoprotei</taxon>
        <taxon>Desulfurococcales</taxon>
        <taxon>Pyrodictiaceae</taxon>
        <taxon>Hyperthermus</taxon>
    </lineage>
</organism>
<name>A2BM77_HYPBU</name>
<protein>
    <submittedName>
        <fullName evidence="1">Uncharacterized protein</fullName>
    </submittedName>
</protein>
<evidence type="ECO:0000313" key="2">
    <source>
        <dbReference type="Proteomes" id="UP000002593"/>
    </source>
</evidence>
<evidence type="ECO:0000313" key="1">
    <source>
        <dbReference type="EMBL" id="ABM81088.1"/>
    </source>
</evidence>
<keyword evidence="2" id="KW-1185">Reference proteome</keyword>
<gene>
    <name evidence="1" type="ordered locus">Hbut_1256</name>
</gene>
<reference evidence="1 2" key="1">
    <citation type="journal article" date="2007" name="Archaea">
        <title>The genome of Hyperthermus butylicus: a sulfur-reducing, peptide fermenting, neutrophilic Crenarchaeote growing up to 108 degrees C.</title>
        <authorList>
            <person name="Brugger K."/>
            <person name="Chen L."/>
            <person name="Stark M."/>
            <person name="Zibat A."/>
            <person name="Redder P."/>
            <person name="Ruepp A."/>
            <person name="Awayez M."/>
            <person name="She Q."/>
            <person name="Garrett R.A."/>
            <person name="Klenk H.P."/>
        </authorList>
    </citation>
    <scope>NUCLEOTIDE SEQUENCE [LARGE SCALE GENOMIC DNA]</scope>
    <source>
        <strain evidence="2">DSM 5456 / JCM 9403 / PLM1-5</strain>
    </source>
</reference>
<dbReference type="Proteomes" id="UP000002593">
    <property type="component" value="Chromosome"/>
</dbReference>
<dbReference type="EMBL" id="CP000493">
    <property type="protein sequence ID" value="ABM81088.1"/>
    <property type="molecule type" value="Genomic_DNA"/>
</dbReference>
<dbReference type="OrthoDB" id="33957at2157"/>
<proteinExistence type="predicted"/>
<dbReference type="KEGG" id="hbu:Hbut_1256"/>
<dbReference type="EnsemblBacteria" id="ABM81088">
    <property type="protein sequence ID" value="ABM81088"/>
    <property type="gene ID" value="Hbut_1256"/>
</dbReference>
<accession>A2BM77</accession>
<sequence>MSLQWEPQWEETIIEVYGVRLKVPRDRVTGLYACPICGFGVDATYFFSEKDLVIHILNHAKVKRAERVKVQIVEPGEPAEEKLEEEED</sequence>
<dbReference type="RefSeq" id="WP_011822406.1">
    <property type="nucleotide sequence ID" value="NC_008818.1"/>
</dbReference>
<dbReference type="AlphaFoldDB" id="A2BM77"/>